<dbReference type="Pfam" id="PF01610">
    <property type="entry name" value="DDE_Tnp_ISL3"/>
    <property type="match status" value="1"/>
</dbReference>
<name>B0THX2_HELMI</name>
<organism evidence="3 4">
    <name type="scientific">Heliobacterium modesticaldum (strain ATCC 51547 / Ice1)</name>
    <dbReference type="NCBI Taxonomy" id="498761"/>
    <lineage>
        <taxon>Bacteria</taxon>
        <taxon>Bacillati</taxon>
        <taxon>Bacillota</taxon>
        <taxon>Clostridia</taxon>
        <taxon>Eubacteriales</taxon>
        <taxon>Heliobacteriaceae</taxon>
        <taxon>Heliomicrobium</taxon>
    </lineage>
</organism>
<keyword evidence="1" id="KW-0812">Transmembrane</keyword>
<proteinExistence type="predicted"/>
<keyword evidence="1" id="KW-1133">Transmembrane helix</keyword>
<dbReference type="Proteomes" id="UP000008550">
    <property type="component" value="Chromosome"/>
</dbReference>
<feature type="domain" description="Transposase IS204/IS1001/IS1096/IS1165 DDE" evidence="2">
    <location>
        <begin position="1"/>
        <end position="48"/>
    </location>
</feature>
<gene>
    <name evidence="3" type="ORF">HM1_0020</name>
</gene>
<keyword evidence="4" id="KW-1185">Reference proteome</keyword>
<dbReference type="AlphaFoldDB" id="B0THX2"/>
<sequence length="64" mass="7142">MKRHEKGILRWFVSNITNGLQEGINSLIQAVKRKARGYRSVRNFISIIYLVAGGLDISVAPANT</sequence>
<feature type="transmembrane region" description="Helical" evidence="1">
    <location>
        <begin position="41"/>
        <end position="62"/>
    </location>
</feature>
<evidence type="ECO:0000313" key="4">
    <source>
        <dbReference type="Proteomes" id="UP000008550"/>
    </source>
</evidence>
<evidence type="ECO:0000256" key="1">
    <source>
        <dbReference type="SAM" id="Phobius"/>
    </source>
</evidence>
<dbReference type="STRING" id="498761.HM1_0020"/>
<evidence type="ECO:0000313" key="3">
    <source>
        <dbReference type="EMBL" id="ABZ82645.1"/>
    </source>
</evidence>
<dbReference type="InterPro" id="IPR002560">
    <property type="entry name" value="Transposase_DDE"/>
</dbReference>
<dbReference type="KEGG" id="hmo:HM1_0020"/>
<keyword evidence="1" id="KW-0472">Membrane</keyword>
<evidence type="ECO:0000259" key="2">
    <source>
        <dbReference type="Pfam" id="PF01610"/>
    </source>
</evidence>
<dbReference type="eggNOG" id="COG3464">
    <property type="taxonomic scope" value="Bacteria"/>
</dbReference>
<reference evidence="3 4" key="1">
    <citation type="journal article" date="2008" name="J. Bacteriol.">
        <title>The genome of Heliobacterium modesticaldum, a phototrophic representative of the Firmicutes containing the simplest photosynthetic apparatus.</title>
        <authorList>
            <person name="Sattley W.M."/>
            <person name="Madigan M.T."/>
            <person name="Swingley W.D."/>
            <person name="Cheung P.C."/>
            <person name="Clocksin K.M."/>
            <person name="Conrad A.L."/>
            <person name="Dejesa L.C."/>
            <person name="Honchak B.M."/>
            <person name="Jung D.O."/>
            <person name="Karbach L.E."/>
            <person name="Kurdoglu A."/>
            <person name="Lahiri S."/>
            <person name="Mastrian S.D."/>
            <person name="Page L.E."/>
            <person name="Taylor H.L."/>
            <person name="Wang Z.T."/>
            <person name="Raymond J."/>
            <person name="Chen M."/>
            <person name="Blankenship R.E."/>
            <person name="Touchman J.W."/>
        </authorList>
    </citation>
    <scope>NUCLEOTIDE SEQUENCE [LARGE SCALE GENOMIC DNA]</scope>
    <source>
        <strain evidence="4">ATCC 51547 / Ice1</strain>
    </source>
</reference>
<dbReference type="EMBL" id="CP000930">
    <property type="protein sequence ID" value="ABZ82645.1"/>
    <property type="molecule type" value="Genomic_DNA"/>
</dbReference>
<protein>
    <recommendedName>
        <fullName evidence="2">Transposase IS204/IS1001/IS1096/IS1165 DDE domain-containing protein</fullName>
    </recommendedName>
</protein>
<dbReference type="HOGENOM" id="CLU_041900_12_1_9"/>
<accession>B0THX2</accession>